<gene>
    <name evidence="2" type="ORF">AVEN_49766_1</name>
</gene>
<keyword evidence="3" id="KW-1185">Reference proteome</keyword>
<comment type="caution">
    <text evidence="2">The sequence shown here is derived from an EMBL/GenBank/DDBJ whole genome shotgun (WGS) entry which is preliminary data.</text>
</comment>
<dbReference type="OrthoDB" id="6429968at2759"/>
<dbReference type="InterPro" id="IPR049012">
    <property type="entry name" value="Mutator_transp_dom"/>
</dbReference>
<protein>
    <recommendedName>
        <fullName evidence="1">Mutator-like transposase domain-containing protein</fullName>
    </recommendedName>
</protein>
<proteinExistence type="predicted"/>
<dbReference type="Pfam" id="PF20700">
    <property type="entry name" value="Mutator"/>
    <property type="match status" value="1"/>
</dbReference>
<reference evidence="2 3" key="1">
    <citation type="journal article" date="2019" name="Sci. Rep.">
        <title>Orb-weaving spider Araneus ventricosus genome elucidates the spidroin gene catalogue.</title>
        <authorList>
            <person name="Kono N."/>
            <person name="Nakamura H."/>
            <person name="Ohtoshi R."/>
            <person name="Moran D.A.P."/>
            <person name="Shinohara A."/>
            <person name="Yoshida Y."/>
            <person name="Fujiwara M."/>
            <person name="Mori M."/>
            <person name="Tomita M."/>
            <person name="Arakawa K."/>
        </authorList>
    </citation>
    <scope>NUCLEOTIDE SEQUENCE [LARGE SCALE GENOMIC DNA]</scope>
</reference>
<evidence type="ECO:0000313" key="3">
    <source>
        <dbReference type="Proteomes" id="UP000499080"/>
    </source>
</evidence>
<sequence>MNSQSEVPVKRQRVIEQKIVQQWPIDPFLSVNVNQRDDKVRVRIVDTSGNTAAEMTSPTFYEFCREMNDFNVVHTSSAVICNKQLAVFSSNGECILQQIYERNSGGFTMKPQFLKMSREQLTYLMENCSEVKECVVNTLLCVALPQSVRRNCNKVSTELHSETFLKVVFEEVLTQSEYTNEFSSSDFYEGTQIATVNARYVYSLCSIGKGAETGRMFCAVMNLPQSPTRFQEYNKRLLNATRAVCESTMQNAAKEAIFENNSDNNIAVAVDGTWQKRRYTSHNGVVTVTSMDTCKLIDVLCMQKQEKS</sequence>
<dbReference type="AlphaFoldDB" id="A0A4Y2FF62"/>
<dbReference type="EMBL" id="BGPR01000880">
    <property type="protein sequence ID" value="GBM38909.1"/>
    <property type="molecule type" value="Genomic_DNA"/>
</dbReference>
<dbReference type="Proteomes" id="UP000499080">
    <property type="component" value="Unassembled WGS sequence"/>
</dbReference>
<feature type="domain" description="Mutator-like transposase" evidence="1">
    <location>
        <begin position="178"/>
        <end position="304"/>
    </location>
</feature>
<organism evidence="2 3">
    <name type="scientific">Araneus ventricosus</name>
    <name type="common">Orbweaver spider</name>
    <name type="synonym">Epeira ventricosa</name>
    <dbReference type="NCBI Taxonomy" id="182803"/>
    <lineage>
        <taxon>Eukaryota</taxon>
        <taxon>Metazoa</taxon>
        <taxon>Ecdysozoa</taxon>
        <taxon>Arthropoda</taxon>
        <taxon>Chelicerata</taxon>
        <taxon>Arachnida</taxon>
        <taxon>Araneae</taxon>
        <taxon>Araneomorphae</taxon>
        <taxon>Entelegynae</taxon>
        <taxon>Araneoidea</taxon>
        <taxon>Araneidae</taxon>
        <taxon>Araneus</taxon>
    </lineage>
</organism>
<name>A0A4Y2FF62_ARAVE</name>
<accession>A0A4Y2FF62</accession>
<evidence type="ECO:0000313" key="2">
    <source>
        <dbReference type="EMBL" id="GBM38909.1"/>
    </source>
</evidence>
<evidence type="ECO:0000259" key="1">
    <source>
        <dbReference type="Pfam" id="PF20700"/>
    </source>
</evidence>